<dbReference type="InterPro" id="IPR007110">
    <property type="entry name" value="Ig-like_dom"/>
</dbReference>
<reference evidence="7" key="1">
    <citation type="journal article" date="2023" name="G3 (Bethesda)">
        <title>Whole genome assembly and annotation of the endangered Caribbean coral Acropora cervicornis.</title>
        <authorList>
            <person name="Selwyn J.D."/>
            <person name="Vollmer S.V."/>
        </authorList>
    </citation>
    <scope>NUCLEOTIDE SEQUENCE</scope>
    <source>
        <strain evidence="7">K2</strain>
    </source>
</reference>
<dbReference type="InterPro" id="IPR013783">
    <property type="entry name" value="Ig-like_fold"/>
</dbReference>
<dbReference type="PROSITE" id="PS50835">
    <property type="entry name" value="IG_LIKE"/>
    <property type="match status" value="1"/>
</dbReference>
<accession>A0AAD9R7F8</accession>
<comment type="caution">
    <text evidence="3">Lacks conserved residue(s) required for the propagation of feature annotation.</text>
</comment>
<dbReference type="Pfam" id="PF00084">
    <property type="entry name" value="Sushi"/>
    <property type="match status" value="1"/>
</dbReference>
<dbReference type="CDD" id="cd00033">
    <property type="entry name" value="CCP"/>
    <property type="match status" value="1"/>
</dbReference>
<dbReference type="InterPro" id="IPR000436">
    <property type="entry name" value="Sushi_SCR_CCP_dom"/>
</dbReference>
<evidence type="ECO:0000256" key="1">
    <source>
        <dbReference type="ARBA" id="ARBA00023157"/>
    </source>
</evidence>
<keyword evidence="4" id="KW-0175">Coiled coil</keyword>
<evidence type="ECO:0000256" key="4">
    <source>
        <dbReference type="SAM" id="Coils"/>
    </source>
</evidence>
<dbReference type="InterPro" id="IPR003598">
    <property type="entry name" value="Ig_sub2"/>
</dbReference>
<evidence type="ECO:0000259" key="5">
    <source>
        <dbReference type="PROSITE" id="PS50835"/>
    </source>
</evidence>
<keyword evidence="3" id="KW-0768">Sushi</keyword>
<dbReference type="SMART" id="SM00408">
    <property type="entry name" value="IGc2"/>
    <property type="match status" value="1"/>
</dbReference>
<evidence type="ECO:0000256" key="3">
    <source>
        <dbReference type="PROSITE-ProRule" id="PRU00302"/>
    </source>
</evidence>
<reference evidence="7" key="2">
    <citation type="journal article" date="2023" name="Science">
        <title>Genomic signatures of disease resistance in endangered staghorn corals.</title>
        <authorList>
            <person name="Vollmer S.V."/>
            <person name="Selwyn J.D."/>
            <person name="Despard B.A."/>
            <person name="Roesel C.L."/>
        </authorList>
    </citation>
    <scope>NUCLEOTIDE SEQUENCE</scope>
    <source>
        <strain evidence="7">K2</strain>
    </source>
</reference>
<protein>
    <submittedName>
        <fullName evidence="7">Hemicentin-2</fullName>
    </submittedName>
</protein>
<organism evidence="7 8">
    <name type="scientific">Acropora cervicornis</name>
    <name type="common">Staghorn coral</name>
    <dbReference type="NCBI Taxonomy" id="6130"/>
    <lineage>
        <taxon>Eukaryota</taxon>
        <taxon>Metazoa</taxon>
        <taxon>Cnidaria</taxon>
        <taxon>Anthozoa</taxon>
        <taxon>Hexacorallia</taxon>
        <taxon>Scleractinia</taxon>
        <taxon>Astrocoeniina</taxon>
        <taxon>Acroporidae</taxon>
        <taxon>Acropora</taxon>
    </lineage>
</organism>
<feature type="coiled-coil region" evidence="4">
    <location>
        <begin position="146"/>
        <end position="212"/>
    </location>
</feature>
<dbReference type="SMART" id="SM00032">
    <property type="entry name" value="CCP"/>
    <property type="match status" value="1"/>
</dbReference>
<dbReference type="SUPFAM" id="SSF48726">
    <property type="entry name" value="Immunoglobulin"/>
    <property type="match status" value="1"/>
</dbReference>
<evidence type="ECO:0000313" key="8">
    <source>
        <dbReference type="Proteomes" id="UP001249851"/>
    </source>
</evidence>
<dbReference type="Proteomes" id="UP001249851">
    <property type="component" value="Unassembled WGS sequence"/>
</dbReference>
<dbReference type="InterPro" id="IPR036179">
    <property type="entry name" value="Ig-like_dom_sf"/>
</dbReference>
<gene>
    <name evidence="7" type="ORF">P5673_000606</name>
</gene>
<evidence type="ECO:0000259" key="6">
    <source>
        <dbReference type="PROSITE" id="PS50923"/>
    </source>
</evidence>
<dbReference type="SUPFAM" id="SSF57535">
    <property type="entry name" value="Complement control module/SCR domain"/>
    <property type="match status" value="1"/>
</dbReference>
<dbReference type="EMBL" id="JARQWQ010000001">
    <property type="protein sequence ID" value="KAK2574440.1"/>
    <property type="molecule type" value="Genomic_DNA"/>
</dbReference>
<keyword evidence="1 3" id="KW-1015">Disulfide bond</keyword>
<keyword evidence="8" id="KW-1185">Reference proteome</keyword>
<feature type="coiled-coil region" evidence="4">
    <location>
        <begin position="417"/>
        <end position="444"/>
    </location>
</feature>
<name>A0AAD9R7F8_ACRCE</name>
<dbReference type="Gene3D" id="2.60.40.10">
    <property type="entry name" value="Immunoglobulins"/>
    <property type="match status" value="1"/>
</dbReference>
<dbReference type="SMART" id="SM00409">
    <property type="entry name" value="IG"/>
    <property type="match status" value="1"/>
</dbReference>
<evidence type="ECO:0000313" key="7">
    <source>
        <dbReference type="EMBL" id="KAK2574440.1"/>
    </source>
</evidence>
<dbReference type="InterPro" id="IPR003599">
    <property type="entry name" value="Ig_sub"/>
</dbReference>
<sequence>MEIDVQGGHSCSARASSKLMFRAKGKALKTIPSLIEGSIVTIPRHHFAEIVFPPDTDRVSVNFEARVNLFNISQALKVSLQNETLRFELQGKIFQKHFSNLQVKASTKNVEDWSSLRFVVKGRLPNMSQLSKFLQAKVTDLIKYLAEKAVDKVRNVENSLLEAKRRMNSAETLVRRKQLIFKSIQRKKLRKYAKLQRAINAHREAKMNLNSSLVRFLQLKNKEMCEYQNCSYINTSACIPTVCLRPIAVKYSVPSCEKETKVYSVSIIETKEEEEIEWVETHNFVPKSNCGGDVFNQIKIFFTGCDSYMEKVRGPDRMIKHKVLRHEQKPYEKKKAVYSCKDVLKSVTSGYSRPYQCCHDAAKIQVLDLECVSENNQCHRNMTHLRRVIQSEQGELAPHFESITTKRQRVLIAQLEMSKAEADFDFANNQLKLARANLKQHEHAKNAINVTTVKSREQLGLELSQKLQNANGKPLVTVNAITFSISITRRSLKTRFPVTATLKTVAGTGKDEFLEFPMDFTKEDRSLTIASRLIVEKLFGSNPSRRRRSVRDYPTSSKEETLHERSLSWEQHECLFSLEAHVYFSDIVDAVELFVRDSKELEAGMMASLRGIENVRLDGSDNDNGPLEEIQSTFDDTLKSIRQMFLNDTSIGNTSLDDLHASLDVLSKTKNFSKCSGFQDCVEFFFDSLWSMYETEDHPRAIAIKRALKELKILFSEILNEGSTADALKSKISKAKALVLRSKDDIILCGKKPSIKRNSPVEVVTTEGENIDLLCEAESPIELLYLWYKDGEPLEDTNSTVLKLPNVTRENQGVYQCQVSNSRGSTMSNVTILKVQQKPQITEQPLGIQLLIGAEILLLRCNSTGFPRPLTEWFFKPIKANPCRPHIPIIKNAQPPSEKKQLYRSGEVIEVQCENGYRGIGNATRECNEGNWTSTTDFYCQTFGQS</sequence>
<dbReference type="PANTHER" id="PTHR10075">
    <property type="entry name" value="BASIGIN RELATED"/>
    <property type="match status" value="1"/>
</dbReference>
<feature type="domain" description="Sushi" evidence="6">
    <location>
        <begin position="881"/>
        <end position="942"/>
    </location>
</feature>
<keyword evidence="2" id="KW-0393">Immunoglobulin domain</keyword>
<feature type="disulfide bond" evidence="3">
    <location>
        <begin position="913"/>
        <end position="940"/>
    </location>
</feature>
<feature type="domain" description="Ig-like" evidence="5">
    <location>
        <begin position="753"/>
        <end position="833"/>
    </location>
</feature>
<dbReference type="AlphaFoldDB" id="A0AAD9R7F8"/>
<proteinExistence type="predicted"/>
<comment type="caution">
    <text evidence="7">The sequence shown here is derived from an EMBL/GenBank/DDBJ whole genome shotgun (WGS) entry which is preliminary data.</text>
</comment>
<dbReference type="PANTHER" id="PTHR10075:SF14">
    <property type="entry name" value="CELL ADHESION MOLECULE DSCAM2-RELATED"/>
    <property type="match status" value="1"/>
</dbReference>
<dbReference type="Gene3D" id="2.10.70.10">
    <property type="entry name" value="Complement Module, domain 1"/>
    <property type="match status" value="1"/>
</dbReference>
<dbReference type="PROSITE" id="PS50923">
    <property type="entry name" value="SUSHI"/>
    <property type="match status" value="1"/>
</dbReference>
<dbReference type="InterPro" id="IPR035976">
    <property type="entry name" value="Sushi/SCR/CCP_sf"/>
</dbReference>
<evidence type="ECO:0000256" key="2">
    <source>
        <dbReference type="ARBA" id="ARBA00023319"/>
    </source>
</evidence>
<dbReference type="Pfam" id="PF13895">
    <property type="entry name" value="Ig_2"/>
    <property type="match status" value="1"/>
</dbReference>